<evidence type="ECO:0000256" key="5">
    <source>
        <dbReference type="ARBA" id="ARBA00023157"/>
    </source>
</evidence>
<dbReference type="PANTHER" id="PTHR44170:SF6">
    <property type="entry name" value="CONTACTIN"/>
    <property type="match status" value="1"/>
</dbReference>
<evidence type="ECO:0000256" key="6">
    <source>
        <dbReference type="ARBA" id="ARBA00023180"/>
    </source>
</evidence>
<feature type="domain" description="Fibronectin type-III" evidence="9">
    <location>
        <begin position="460"/>
        <end position="565"/>
    </location>
</feature>
<name>A0A158P6X8_ANGCA</name>
<dbReference type="Pfam" id="PF00041">
    <property type="entry name" value="fn3"/>
    <property type="match status" value="1"/>
</dbReference>
<dbReference type="SMART" id="SM00409">
    <property type="entry name" value="IG"/>
    <property type="match status" value="3"/>
</dbReference>
<dbReference type="GO" id="GO:0030424">
    <property type="term" value="C:axon"/>
    <property type="evidence" value="ECO:0007669"/>
    <property type="project" value="TreeGrafter"/>
</dbReference>
<sequence length="900" mass="101103">ESYSFLWLYDSSTERILPYSERTLVSLDGTLYFSYVTKNDETSYACSLSLPYTQSGHYGPFFRLHVPVSQTTLFAPRLDTTQPQIFPESLSVGSTVYLECFAYGNPVPIYKWSRVDGKTLNEKSLLMHHGRVLRIDSVELSDMGRYRCSAANSLGVAAKEVTLTLRSPPTIVIPLSDRHVATVSDLILECPLSSTDLHSSVEWFKDAKPIVPILMPSERRKRFHVDHNRLVVNSTSTSDSGVYQCIVSNEVGVASSSAYVLVRDSAPIFPRQSMPRKIFAVNGSLLSIPCFYHASPRGHSRWADAGGAKLPHKGRVRDRHGVLIIENVLHDDAGYFFCTAHNRLGKAHSQVELIVLGKACQTVSNYYTINISCSVEIDCGRVTDCPEALFQWTFDNRSVNFMPGLHFKTKVEISARGRQLLQKVDIQVISTRTQAGQPQRVACYSLYGEDSIDLPYRPFLPAPLALKVEQDEQTVRLMWRRSINTHRDTRNHTDVVGGYLVELRTKEDRQWRAVPRRIVAESESHSITLNDLIPNTLYQFRVRTVDAFTMGEPSSPSPWVKTPPAAPSETIDGLRWRSLDNSTIFVEWNPVETVHHSGDHLRYRLSWSVDDAYLTVIDNVFITETKSPQAILKLNNSKECRMLVFSVRPMNDQGAGLISTDTVAYVHRNGEPRYVSFTNVSVLNSTHVSFSWEWQNENECGKARAVQVGNTLPLELSLSKTSKKFHSCKLLDISYVNLILQGNYGATSKVLEIMTKQKPPSEAPIINKLSLKTMNDHVGYTTIIEWSAIEFPYTNLTDDTTGYKIFVYVSETASEAVKLTMPVSQLTNPDRPSARLDGLRLMYMYTIQVAGYNSGGLGPLSASRTIRLGTQSSLENSSKIPFDLCLRWISLLSLVAFLSL</sequence>
<keyword evidence="7" id="KW-0393">Immunoglobulin domain</keyword>
<evidence type="ECO:0000259" key="9">
    <source>
        <dbReference type="PROSITE" id="PS50853"/>
    </source>
</evidence>
<dbReference type="InterPro" id="IPR003598">
    <property type="entry name" value="Ig_sub2"/>
</dbReference>
<dbReference type="SMART" id="SM00060">
    <property type="entry name" value="FN3"/>
    <property type="match status" value="3"/>
</dbReference>
<dbReference type="SUPFAM" id="SSF49265">
    <property type="entry name" value="Fibronectin type III"/>
    <property type="match status" value="2"/>
</dbReference>
<reference evidence="11" key="2">
    <citation type="submission" date="2016-04" db="UniProtKB">
        <authorList>
            <consortium name="WormBaseParasite"/>
        </authorList>
    </citation>
    <scope>IDENTIFICATION</scope>
</reference>
<evidence type="ECO:0000313" key="11">
    <source>
        <dbReference type="WBParaSite" id="ACAC_0000169301-mRNA-1"/>
    </source>
</evidence>
<dbReference type="InterPro" id="IPR003961">
    <property type="entry name" value="FN3_dom"/>
</dbReference>
<dbReference type="Pfam" id="PF13927">
    <property type="entry name" value="Ig_3"/>
    <property type="match status" value="1"/>
</dbReference>
<evidence type="ECO:0000256" key="1">
    <source>
        <dbReference type="ARBA" id="ARBA00004236"/>
    </source>
</evidence>
<dbReference type="InterPro" id="IPR036179">
    <property type="entry name" value="Ig-like_dom_sf"/>
</dbReference>
<dbReference type="AlphaFoldDB" id="A0A158P6X8"/>
<protein>
    <submittedName>
        <fullName evidence="11">Protogenin</fullName>
    </submittedName>
</protein>
<dbReference type="CDD" id="cd00063">
    <property type="entry name" value="FN3"/>
    <property type="match status" value="2"/>
</dbReference>
<reference evidence="10" key="1">
    <citation type="submission" date="2012-09" db="EMBL/GenBank/DDBJ databases">
        <authorList>
            <person name="Martin A.A."/>
        </authorList>
    </citation>
    <scope>NUCLEOTIDE SEQUENCE</scope>
</reference>
<accession>A0A158P6X8</accession>
<dbReference type="PROSITE" id="PS50835">
    <property type="entry name" value="IG_LIKE"/>
    <property type="match status" value="4"/>
</dbReference>
<keyword evidence="10" id="KW-1185">Reference proteome</keyword>
<dbReference type="Proteomes" id="UP000035642">
    <property type="component" value="Unassembled WGS sequence"/>
</dbReference>
<keyword evidence="3" id="KW-0677">Repeat</keyword>
<dbReference type="Pfam" id="PF00047">
    <property type="entry name" value="ig"/>
    <property type="match status" value="1"/>
</dbReference>
<dbReference type="PANTHER" id="PTHR44170">
    <property type="entry name" value="PROTEIN SIDEKICK"/>
    <property type="match status" value="1"/>
</dbReference>
<dbReference type="STRING" id="6313.A0A158P6X8"/>
<evidence type="ECO:0000259" key="8">
    <source>
        <dbReference type="PROSITE" id="PS50835"/>
    </source>
</evidence>
<evidence type="ECO:0000256" key="3">
    <source>
        <dbReference type="ARBA" id="ARBA00022737"/>
    </source>
</evidence>
<dbReference type="InterPro" id="IPR013151">
    <property type="entry name" value="Immunoglobulin_dom"/>
</dbReference>
<dbReference type="WBParaSite" id="ACAC_0000169301-mRNA-1">
    <property type="protein sequence ID" value="ACAC_0000169301-mRNA-1"/>
    <property type="gene ID" value="ACAC_0000169301"/>
</dbReference>
<dbReference type="InterPro" id="IPR013098">
    <property type="entry name" value="Ig_I-set"/>
</dbReference>
<evidence type="ECO:0000256" key="7">
    <source>
        <dbReference type="ARBA" id="ARBA00023319"/>
    </source>
</evidence>
<feature type="domain" description="Ig-like" evidence="8">
    <location>
        <begin position="1"/>
        <end position="49"/>
    </location>
</feature>
<evidence type="ECO:0000313" key="10">
    <source>
        <dbReference type="Proteomes" id="UP000035642"/>
    </source>
</evidence>
<dbReference type="Gene3D" id="2.60.40.10">
    <property type="entry name" value="Immunoglobulins"/>
    <property type="match status" value="6"/>
</dbReference>
<dbReference type="GO" id="GO:0098609">
    <property type="term" value="P:cell-cell adhesion"/>
    <property type="evidence" value="ECO:0007669"/>
    <property type="project" value="TreeGrafter"/>
</dbReference>
<feature type="domain" description="Fibronectin type-III" evidence="9">
    <location>
        <begin position="765"/>
        <end position="873"/>
    </location>
</feature>
<dbReference type="InterPro" id="IPR036116">
    <property type="entry name" value="FN3_sf"/>
</dbReference>
<evidence type="ECO:0000256" key="4">
    <source>
        <dbReference type="ARBA" id="ARBA00023136"/>
    </source>
</evidence>
<keyword evidence="5" id="KW-1015">Disulfide bond</keyword>
<dbReference type="GO" id="GO:0007411">
    <property type="term" value="P:axon guidance"/>
    <property type="evidence" value="ECO:0007669"/>
    <property type="project" value="TreeGrafter"/>
</dbReference>
<keyword evidence="4" id="KW-0472">Membrane</keyword>
<feature type="domain" description="Ig-like" evidence="8">
    <location>
        <begin position="168"/>
        <end position="261"/>
    </location>
</feature>
<dbReference type="SUPFAM" id="SSF48726">
    <property type="entry name" value="Immunoglobulin"/>
    <property type="match status" value="3"/>
</dbReference>
<proteinExistence type="predicted"/>
<feature type="domain" description="Ig-like" evidence="8">
    <location>
        <begin position="76"/>
        <end position="164"/>
    </location>
</feature>
<dbReference type="GO" id="GO:0005886">
    <property type="term" value="C:plasma membrane"/>
    <property type="evidence" value="ECO:0007669"/>
    <property type="project" value="UniProtKB-SubCell"/>
</dbReference>
<keyword evidence="2" id="KW-1003">Cell membrane</keyword>
<dbReference type="Pfam" id="PF07679">
    <property type="entry name" value="I-set"/>
    <property type="match status" value="1"/>
</dbReference>
<dbReference type="PROSITE" id="PS50853">
    <property type="entry name" value="FN3"/>
    <property type="match status" value="2"/>
</dbReference>
<comment type="subcellular location">
    <subcellularLocation>
        <location evidence="1">Cell membrane</location>
    </subcellularLocation>
</comment>
<keyword evidence="6" id="KW-0325">Glycoprotein</keyword>
<dbReference type="InterPro" id="IPR013783">
    <property type="entry name" value="Ig-like_fold"/>
</dbReference>
<dbReference type="InterPro" id="IPR007110">
    <property type="entry name" value="Ig-like_dom"/>
</dbReference>
<evidence type="ECO:0000256" key="2">
    <source>
        <dbReference type="ARBA" id="ARBA00022475"/>
    </source>
</evidence>
<dbReference type="FunFam" id="2.60.40.10:FF:000005">
    <property type="entry name" value="Neuronal cell adhesion molecule"/>
    <property type="match status" value="1"/>
</dbReference>
<feature type="domain" description="Ig-like" evidence="8">
    <location>
        <begin position="267"/>
        <end position="354"/>
    </location>
</feature>
<dbReference type="InterPro" id="IPR003599">
    <property type="entry name" value="Ig_sub"/>
</dbReference>
<organism evidence="10 11">
    <name type="scientific">Angiostrongylus cantonensis</name>
    <name type="common">Rat lungworm</name>
    <dbReference type="NCBI Taxonomy" id="6313"/>
    <lineage>
        <taxon>Eukaryota</taxon>
        <taxon>Metazoa</taxon>
        <taxon>Ecdysozoa</taxon>
        <taxon>Nematoda</taxon>
        <taxon>Chromadorea</taxon>
        <taxon>Rhabditida</taxon>
        <taxon>Rhabditina</taxon>
        <taxon>Rhabditomorpha</taxon>
        <taxon>Strongyloidea</taxon>
        <taxon>Metastrongylidae</taxon>
        <taxon>Angiostrongylus</taxon>
    </lineage>
</organism>
<dbReference type="SMART" id="SM00408">
    <property type="entry name" value="IGc2"/>
    <property type="match status" value="3"/>
</dbReference>